<name>A0A6M3M2J8_9ZZZZ</name>
<organism evidence="1">
    <name type="scientific">viral metagenome</name>
    <dbReference type="NCBI Taxonomy" id="1070528"/>
    <lineage>
        <taxon>unclassified sequences</taxon>
        <taxon>metagenomes</taxon>
        <taxon>organismal metagenomes</taxon>
    </lineage>
</organism>
<accession>A0A6M3M2J8</accession>
<gene>
    <name evidence="1" type="ORF">MM171A00709_0018</name>
</gene>
<dbReference type="AlphaFoldDB" id="A0A6M3M2J8"/>
<sequence length="78" mass="9110">MDIEQIKACCQALGYAMKYSSSDINDINVTISEFWHALNRETASREKQVPNELVDRAVEHTKEWLNWHKSASLFVPEW</sequence>
<protein>
    <submittedName>
        <fullName evidence="1">Uncharacterized protein</fullName>
    </submittedName>
</protein>
<reference evidence="1" key="1">
    <citation type="submission" date="2020-03" db="EMBL/GenBank/DDBJ databases">
        <title>The deep terrestrial virosphere.</title>
        <authorList>
            <person name="Holmfeldt K."/>
            <person name="Nilsson E."/>
            <person name="Simone D."/>
            <person name="Lopez-Fernandez M."/>
            <person name="Wu X."/>
            <person name="de Brujin I."/>
            <person name="Lundin D."/>
            <person name="Andersson A."/>
            <person name="Bertilsson S."/>
            <person name="Dopson M."/>
        </authorList>
    </citation>
    <scope>NUCLEOTIDE SEQUENCE</scope>
    <source>
        <strain evidence="1">MM171A00709</strain>
    </source>
</reference>
<dbReference type="EMBL" id="MT143679">
    <property type="protein sequence ID" value="QJB00053.1"/>
    <property type="molecule type" value="Genomic_DNA"/>
</dbReference>
<proteinExistence type="predicted"/>
<evidence type="ECO:0000313" key="1">
    <source>
        <dbReference type="EMBL" id="QJB00053.1"/>
    </source>
</evidence>